<dbReference type="NCBIfam" id="TIGR01587">
    <property type="entry name" value="cas3_core"/>
    <property type="match status" value="1"/>
</dbReference>
<dbReference type="InterPro" id="IPR014001">
    <property type="entry name" value="Helicase_ATP-bd"/>
</dbReference>
<reference evidence="13 14" key="1">
    <citation type="journal article" date="2018" name="Nat. Biotechnol.">
        <title>A standardized bacterial taxonomy based on genome phylogeny substantially revises the tree of life.</title>
        <authorList>
            <person name="Parks D.H."/>
            <person name="Chuvochina M."/>
            <person name="Waite D.W."/>
            <person name="Rinke C."/>
            <person name="Skarshewski A."/>
            <person name="Chaumeil P.A."/>
            <person name="Hugenholtz P."/>
        </authorList>
    </citation>
    <scope>NUCLEOTIDE SEQUENCE [LARGE SCALE GENOMIC DNA]</scope>
    <source>
        <strain evidence="13">UBA11247</strain>
    </source>
</reference>
<dbReference type="GO" id="GO:0003723">
    <property type="term" value="F:RNA binding"/>
    <property type="evidence" value="ECO:0007669"/>
    <property type="project" value="TreeGrafter"/>
</dbReference>
<evidence type="ECO:0000256" key="4">
    <source>
        <dbReference type="ARBA" id="ARBA00022723"/>
    </source>
</evidence>
<gene>
    <name evidence="13" type="ORF">DIW82_01610</name>
</gene>
<evidence type="ECO:0000313" key="13">
    <source>
        <dbReference type="EMBL" id="HCT13515.1"/>
    </source>
</evidence>
<keyword evidence="8" id="KW-0067">ATP-binding</keyword>
<evidence type="ECO:0000256" key="1">
    <source>
        <dbReference type="ARBA" id="ARBA00006847"/>
    </source>
</evidence>
<dbReference type="GO" id="GO:0051607">
    <property type="term" value="P:defense response to virus"/>
    <property type="evidence" value="ECO:0007669"/>
    <property type="project" value="UniProtKB-KW"/>
</dbReference>
<evidence type="ECO:0000259" key="12">
    <source>
        <dbReference type="PROSITE" id="PS51643"/>
    </source>
</evidence>
<dbReference type="Gene3D" id="3.40.50.300">
    <property type="entry name" value="P-loop containing nucleotide triphosphate hydrolases"/>
    <property type="match status" value="2"/>
</dbReference>
<evidence type="ECO:0000259" key="11">
    <source>
        <dbReference type="PROSITE" id="PS51192"/>
    </source>
</evidence>
<dbReference type="PROSITE" id="PS51192">
    <property type="entry name" value="HELICASE_ATP_BIND_1"/>
    <property type="match status" value="1"/>
</dbReference>
<evidence type="ECO:0000256" key="8">
    <source>
        <dbReference type="ARBA" id="ARBA00022840"/>
    </source>
</evidence>
<dbReference type="PANTHER" id="PTHR47963">
    <property type="entry name" value="DEAD-BOX ATP-DEPENDENT RNA HELICASE 47, MITOCHONDRIAL"/>
    <property type="match status" value="1"/>
</dbReference>
<dbReference type="NCBIfam" id="TIGR01596">
    <property type="entry name" value="cas3_HD"/>
    <property type="match status" value="1"/>
</dbReference>
<dbReference type="InterPro" id="IPR050547">
    <property type="entry name" value="DEAD_box_RNA_helicases"/>
</dbReference>
<dbReference type="STRING" id="863239.GCA_000213935_01410"/>
<feature type="region of interest" description="Disordered" evidence="10">
    <location>
        <begin position="765"/>
        <end position="798"/>
    </location>
</feature>
<dbReference type="GO" id="GO:0046872">
    <property type="term" value="F:metal ion binding"/>
    <property type="evidence" value="ECO:0007669"/>
    <property type="project" value="UniProtKB-KW"/>
</dbReference>
<evidence type="ECO:0000313" key="14">
    <source>
        <dbReference type="Proteomes" id="UP000261739"/>
    </source>
</evidence>
<dbReference type="GO" id="GO:0003724">
    <property type="term" value="F:RNA helicase activity"/>
    <property type="evidence" value="ECO:0007669"/>
    <property type="project" value="TreeGrafter"/>
</dbReference>
<dbReference type="Pfam" id="PF18019">
    <property type="entry name" value="Cas3_HD"/>
    <property type="match status" value="1"/>
</dbReference>
<dbReference type="Pfam" id="PF22590">
    <property type="entry name" value="Cas3-like_C_2"/>
    <property type="match status" value="1"/>
</dbReference>
<keyword evidence="4" id="KW-0479">Metal-binding</keyword>
<feature type="domain" description="HD Cas3-type" evidence="12">
    <location>
        <begin position="21"/>
        <end position="222"/>
    </location>
</feature>
<name>A0A3D4SWN4_9CORY</name>
<keyword evidence="6" id="KW-0378">Hydrolase</keyword>
<dbReference type="GO" id="GO:0004519">
    <property type="term" value="F:endonuclease activity"/>
    <property type="evidence" value="ECO:0007669"/>
    <property type="project" value="UniProtKB-KW"/>
</dbReference>
<keyword evidence="9" id="KW-0051">Antiviral defense</keyword>
<evidence type="ECO:0000256" key="2">
    <source>
        <dbReference type="ARBA" id="ARBA00009046"/>
    </source>
</evidence>
<keyword evidence="3" id="KW-0540">Nuclease</keyword>
<feature type="compositionally biased region" description="Basic and acidic residues" evidence="10">
    <location>
        <begin position="765"/>
        <end position="774"/>
    </location>
</feature>
<dbReference type="SMART" id="SM00490">
    <property type="entry name" value="HELICc"/>
    <property type="match status" value="1"/>
</dbReference>
<dbReference type="SMART" id="SM00487">
    <property type="entry name" value="DEXDc"/>
    <property type="match status" value="1"/>
</dbReference>
<evidence type="ECO:0000256" key="6">
    <source>
        <dbReference type="ARBA" id="ARBA00022801"/>
    </source>
</evidence>
<dbReference type="PANTHER" id="PTHR47963:SF9">
    <property type="entry name" value="CRISPR-ASSOCIATED ENDONUCLEASE_HELICASE CAS3"/>
    <property type="match status" value="1"/>
</dbReference>
<dbReference type="EMBL" id="DQID01000041">
    <property type="protein sequence ID" value="HCT13515.1"/>
    <property type="molecule type" value="Genomic_DNA"/>
</dbReference>
<comment type="caution">
    <text evidence="13">The sequence shown here is derived from an EMBL/GenBank/DDBJ whole genome shotgun (WGS) entry which is preliminary data.</text>
</comment>
<comment type="similarity">
    <text evidence="1">In the N-terminal section; belongs to the CRISPR-associated nuclease Cas3-HD family.</text>
</comment>
<evidence type="ECO:0000256" key="9">
    <source>
        <dbReference type="ARBA" id="ARBA00023118"/>
    </source>
</evidence>
<dbReference type="GO" id="GO:0016787">
    <property type="term" value="F:hydrolase activity"/>
    <property type="evidence" value="ECO:0007669"/>
    <property type="project" value="UniProtKB-KW"/>
</dbReference>
<feature type="non-terminal residue" evidence="13">
    <location>
        <position position="798"/>
    </location>
</feature>
<dbReference type="SUPFAM" id="SSF52540">
    <property type="entry name" value="P-loop containing nucleoside triphosphate hydrolases"/>
    <property type="match status" value="1"/>
</dbReference>
<dbReference type="CDD" id="cd17930">
    <property type="entry name" value="DEXHc_cas3"/>
    <property type="match status" value="1"/>
</dbReference>
<dbReference type="InterPro" id="IPR006483">
    <property type="entry name" value="CRISPR-assoc_Cas3_HD"/>
</dbReference>
<comment type="similarity">
    <text evidence="2">In the central section; belongs to the CRISPR-associated helicase Cas3 family.</text>
</comment>
<protein>
    <submittedName>
        <fullName evidence="13">CRISPR-associated helicase/endonuclease Cas3</fullName>
    </submittedName>
</protein>
<keyword evidence="7" id="KW-0347">Helicase</keyword>
<proteinExistence type="inferred from homology"/>
<dbReference type="InterPro" id="IPR006474">
    <property type="entry name" value="Helicase_Cas3_CRISPR-ass_core"/>
</dbReference>
<dbReference type="GO" id="GO:0005524">
    <property type="term" value="F:ATP binding"/>
    <property type="evidence" value="ECO:0007669"/>
    <property type="project" value="UniProtKB-KW"/>
</dbReference>
<dbReference type="InterPro" id="IPR054712">
    <property type="entry name" value="Cas3-like_dom"/>
</dbReference>
<feature type="compositionally biased region" description="Polar residues" evidence="10">
    <location>
        <begin position="784"/>
        <end position="798"/>
    </location>
</feature>
<keyword evidence="13" id="KW-0255">Endonuclease</keyword>
<dbReference type="InterPro" id="IPR027417">
    <property type="entry name" value="P-loop_NTPase"/>
</dbReference>
<dbReference type="CDD" id="cd09641">
    <property type="entry name" value="Cas3''_I"/>
    <property type="match status" value="1"/>
</dbReference>
<dbReference type="PROSITE" id="PS51643">
    <property type="entry name" value="HD_CAS3"/>
    <property type="match status" value="1"/>
</dbReference>
<evidence type="ECO:0000256" key="7">
    <source>
        <dbReference type="ARBA" id="ARBA00022806"/>
    </source>
</evidence>
<keyword evidence="5" id="KW-0547">Nucleotide-binding</keyword>
<dbReference type="AlphaFoldDB" id="A0A3D4SWN4"/>
<feature type="region of interest" description="Disordered" evidence="10">
    <location>
        <begin position="518"/>
        <end position="540"/>
    </location>
</feature>
<sequence>MENNAQDGLSLDVFWAKFGNGENGALSLRQHLTDVSGVIVPVSRVLLSESRRTELGERCGATDLDTVLRFAGWAHDVGKASPFFQAKVPSLHEHVLQHGYSAMTVSNTDMRALPHSLISAYTVQEWLKTRCTRRPALSALNGWFEVLGGHHGIFPPVWQKPDGLVSEISEHPEWLDARLRLLDAGAEHLGITAADIDGLGRLTWSVPEQAVVTGLLIAADWVGSNENNFPYDCDATTDQEQRAADGRAAMDLGGRWIPSPVDPAGFAARFGLPTGAVMRPVQRAVVETARSIDGPGLILVEDATGGGKTEAALMAADVWADRLGLDGIYFGQPTRVTSDAMFSRVMTWLKGEVSGGEVSTVLAHGKAEFNDDYRSLFWNSAPANVYDTGNVDVDRGPSPEANAWFRGRKTGMLASVVVGTIDQLLFAALRSRHVVLRHLGLVGKVVILDEVHAADDFMSVYLVRILEWLGMYGVPVIALSATLPPERKSALLSAYARGATDYGTEEVELEETDDYPRITWTDGAASGTVTPDPGDRSRSTHVEFLPGDLEETAAAIIDAAETGGCIAAICNTVTRAQRLFELLDGRVEGLTLLHSRFLADHRASLETELVDVLGRNGEGARGRGRVVVSTQIIEQGLDLDFDLMYSDIAPVDLLIQRMGRLHRHDFAPGVRPADKAEARFVITGCNEFDSTTAPEFPRGIEAVYRRSRLLRAVWTLRGHLGTHGGTVESPKDVAALVSAAYDEAMDHPAAWETVWQDAEAGERKYRTRQQEEAGRFCLPDPESGSLSDWTTVVTSDTE</sequence>
<accession>A0A3D4SWN4</accession>
<evidence type="ECO:0000256" key="5">
    <source>
        <dbReference type="ARBA" id="ARBA00022741"/>
    </source>
</evidence>
<organism evidence="13 14">
    <name type="scientific">Corynebacterium nuruki</name>
    <dbReference type="NCBI Taxonomy" id="1032851"/>
    <lineage>
        <taxon>Bacteria</taxon>
        <taxon>Bacillati</taxon>
        <taxon>Actinomycetota</taxon>
        <taxon>Actinomycetes</taxon>
        <taxon>Mycobacteriales</taxon>
        <taxon>Corynebacteriaceae</taxon>
        <taxon>Corynebacterium</taxon>
    </lineage>
</organism>
<evidence type="ECO:0000256" key="3">
    <source>
        <dbReference type="ARBA" id="ARBA00022722"/>
    </source>
</evidence>
<dbReference type="Proteomes" id="UP000261739">
    <property type="component" value="Unassembled WGS sequence"/>
</dbReference>
<dbReference type="InterPro" id="IPR038257">
    <property type="entry name" value="CRISPR-assoc_Cas3_HD_sf"/>
</dbReference>
<evidence type="ECO:0000256" key="10">
    <source>
        <dbReference type="SAM" id="MobiDB-lite"/>
    </source>
</evidence>
<feature type="domain" description="Helicase ATP-binding" evidence="11">
    <location>
        <begin position="289"/>
        <end position="501"/>
    </location>
</feature>
<dbReference type="Gene3D" id="1.10.3210.30">
    <property type="match status" value="1"/>
</dbReference>
<dbReference type="InterPro" id="IPR001650">
    <property type="entry name" value="Helicase_C-like"/>
</dbReference>